<organism evidence="2 3">
    <name type="scientific">Kurthia populi</name>
    <dbReference type="NCBI Taxonomy" id="1562132"/>
    <lineage>
        <taxon>Bacteria</taxon>
        <taxon>Bacillati</taxon>
        <taxon>Bacillota</taxon>
        <taxon>Bacilli</taxon>
        <taxon>Bacillales</taxon>
        <taxon>Caryophanaceae</taxon>
        <taxon>Kurthia</taxon>
    </lineage>
</organism>
<evidence type="ECO:0000313" key="2">
    <source>
        <dbReference type="EMBL" id="MFD2868208.1"/>
    </source>
</evidence>
<evidence type="ECO:0000313" key="3">
    <source>
        <dbReference type="Proteomes" id="UP001597568"/>
    </source>
</evidence>
<dbReference type="Proteomes" id="UP001597568">
    <property type="component" value="Unassembled WGS sequence"/>
</dbReference>
<reference evidence="3" key="1">
    <citation type="journal article" date="2019" name="Int. J. Syst. Evol. Microbiol.">
        <title>The Global Catalogue of Microorganisms (GCM) 10K type strain sequencing project: providing services to taxonomists for standard genome sequencing and annotation.</title>
        <authorList>
            <consortium name="The Broad Institute Genomics Platform"/>
            <consortium name="The Broad Institute Genome Sequencing Center for Infectious Disease"/>
            <person name="Wu L."/>
            <person name="Ma J."/>
        </authorList>
    </citation>
    <scope>NUCLEOTIDE SEQUENCE [LARGE SCALE GENOMIC DNA]</scope>
    <source>
        <strain evidence="3">KCTC 33522</strain>
    </source>
</reference>
<comment type="caution">
    <text evidence="2">The sequence shown here is derived from an EMBL/GenBank/DDBJ whole genome shotgun (WGS) entry which is preliminary data.</text>
</comment>
<evidence type="ECO:0000259" key="1">
    <source>
        <dbReference type="SMART" id="SM00460"/>
    </source>
</evidence>
<dbReference type="PANTHER" id="PTHR46333">
    <property type="entry name" value="CYTOKINESIS PROTEIN 3"/>
    <property type="match status" value="1"/>
</dbReference>
<keyword evidence="3" id="KW-1185">Reference proteome</keyword>
<dbReference type="InterPro" id="IPR052557">
    <property type="entry name" value="CAP/Cytokinesis_protein"/>
</dbReference>
<dbReference type="InterPro" id="IPR038765">
    <property type="entry name" value="Papain-like_cys_pep_sf"/>
</dbReference>
<dbReference type="InterPro" id="IPR032485">
    <property type="entry name" value="LRP1-like_beta_prop"/>
</dbReference>
<dbReference type="SUPFAM" id="SSF54001">
    <property type="entry name" value="Cysteine proteinases"/>
    <property type="match status" value="1"/>
</dbReference>
<dbReference type="PANTHER" id="PTHR46333:SF2">
    <property type="entry name" value="CYTOKINESIS PROTEIN 3"/>
    <property type="match status" value="1"/>
</dbReference>
<protein>
    <submittedName>
        <fullName evidence="2">Transglutaminase domain-containing protein</fullName>
    </submittedName>
</protein>
<proteinExistence type="predicted"/>
<dbReference type="Pfam" id="PF16472">
    <property type="entry name" value="DUF5050"/>
    <property type="match status" value="1"/>
</dbReference>
<dbReference type="EMBL" id="JBHUOR010000037">
    <property type="protein sequence ID" value="MFD2868208.1"/>
    <property type="molecule type" value="Genomic_DNA"/>
</dbReference>
<dbReference type="SMART" id="SM00460">
    <property type="entry name" value="TGc"/>
    <property type="match status" value="1"/>
</dbReference>
<sequence>MAIYFESLQTFQANGGLKQSTITAKQLLPALVTHMQRGDRKFSLHINGRLPKPLSELLQDAFDISHLQQPFHTQHCARQQSKYINVSKSRIKIDFSMHYRMSRDEHKWVVDEIGRILKQLIKADMSDVQKVVAVHDYIVRNHQYEMNTTGSPFTVFTFMHEKQGVCMAYALLFEKMMEELQIPCYYVVGKADGESDLGHAWNMVQLGGEWYHIDATWNDLGSKLKNHEIRYRYFLRSDEFMKRDHHWNHNHYPQCLSETYKGMSNFYDVTYCEDAIYFPHPTSAKLIKMNVDTRKTAVLVEGRVQFCSEFEKAIYFCSVDNERHLYKLNTTTNEVSCVEKREVIAIKRTLSQLIVTFREGDPLCLEEALQEITETVEAYDVELAGFGNSWFGTYKGKAQAIRFTDGAGLELLIQDSYKQVAVNILCHDKLQISLTANKKPLKATKPVIVTLPKELAERVGQERIELMGDCELRLEG</sequence>
<dbReference type="RefSeq" id="WP_380147323.1">
    <property type="nucleotide sequence ID" value="NZ_JBHUOR010000037.1"/>
</dbReference>
<accession>A0ABW5XYS6</accession>
<gene>
    <name evidence="2" type="ORF">ACFSY7_06835</name>
</gene>
<name>A0ABW5XYS6_9BACL</name>
<dbReference type="Pfam" id="PF01841">
    <property type="entry name" value="Transglut_core"/>
    <property type="match status" value="1"/>
</dbReference>
<dbReference type="InterPro" id="IPR002931">
    <property type="entry name" value="Transglutaminase-like"/>
</dbReference>
<feature type="domain" description="Transglutaminase-like" evidence="1">
    <location>
        <begin position="158"/>
        <end position="217"/>
    </location>
</feature>
<dbReference type="Gene3D" id="3.10.620.30">
    <property type="match status" value="1"/>
</dbReference>